<dbReference type="RefSeq" id="WP_183441341.1">
    <property type="nucleotide sequence ID" value="NZ_JACHXD010000006.1"/>
</dbReference>
<sequence length="127" mass="13886">MDTSTPWVAIVDDDDMVRRAVLRLLRSAGIAARSYASGTELLADMARQQPCCVILDLHMPLMDGFTLQARLAQTAPHIATVVVTGQHSPQAQQQAMRYPPQAYLTKPMDERQLLDVVAAALASRSPT</sequence>
<dbReference type="InterPro" id="IPR050595">
    <property type="entry name" value="Bact_response_regulator"/>
</dbReference>
<comment type="caution">
    <text evidence="4">The sequence shown here is derived from an EMBL/GenBank/DDBJ whole genome shotgun (WGS) entry which is preliminary data.</text>
</comment>
<dbReference type="PANTHER" id="PTHR44591:SF3">
    <property type="entry name" value="RESPONSE REGULATORY DOMAIN-CONTAINING PROTEIN"/>
    <property type="match status" value="1"/>
</dbReference>
<keyword evidence="5" id="KW-1185">Reference proteome</keyword>
<dbReference type="InterPro" id="IPR011006">
    <property type="entry name" value="CheY-like_superfamily"/>
</dbReference>
<gene>
    <name evidence="4" type="ORF">FHS03_002565</name>
</gene>
<organism evidence="4 5">
    <name type="scientific">Pseudoduganella violacea</name>
    <dbReference type="NCBI Taxonomy" id="1715466"/>
    <lineage>
        <taxon>Bacteria</taxon>
        <taxon>Pseudomonadati</taxon>
        <taxon>Pseudomonadota</taxon>
        <taxon>Betaproteobacteria</taxon>
        <taxon>Burkholderiales</taxon>
        <taxon>Oxalobacteraceae</taxon>
        <taxon>Telluria group</taxon>
        <taxon>Pseudoduganella</taxon>
    </lineage>
</organism>
<dbReference type="GO" id="GO:0000160">
    <property type="term" value="P:phosphorelay signal transduction system"/>
    <property type="evidence" value="ECO:0007669"/>
    <property type="project" value="InterPro"/>
</dbReference>
<name>A0A7W5FUT5_9BURK</name>
<dbReference type="PANTHER" id="PTHR44591">
    <property type="entry name" value="STRESS RESPONSE REGULATOR PROTEIN 1"/>
    <property type="match status" value="1"/>
</dbReference>
<evidence type="ECO:0000313" key="4">
    <source>
        <dbReference type="EMBL" id="MBB3119513.1"/>
    </source>
</evidence>
<feature type="modified residue" description="4-aspartylphosphate" evidence="2">
    <location>
        <position position="56"/>
    </location>
</feature>
<evidence type="ECO:0000256" key="2">
    <source>
        <dbReference type="PROSITE-ProRule" id="PRU00169"/>
    </source>
</evidence>
<dbReference type="PROSITE" id="PS50110">
    <property type="entry name" value="RESPONSE_REGULATORY"/>
    <property type="match status" value="1"/>
</dbReference>
<dbReference type="Gene3D" id="3.40.50.2300">
    <property type="match status" value="1"/>
</dbReference>
<dbReference type="Proteomes" id="UP000541535">
    <property type="component" value="Unassembled WGS sequence"/>
</dbReference>
<dbReference type="AlphaFoldDB" id="A0A7W5FUT5"/>
<protein>
    <submittedName>
        <fullName evidence="4">FixJ family two-component response regulator</fullName>
    </submittedName>
</protein>
<dbReference type="InterPro" id="IPR001789">
    <property type="entry name" value="Sig_transdc_resp-reg_receiver"/>
</dbReference>
<dbReference type="Pfam" id="PF00072">
    <property type="entry name" value="Response_reg"/>
    <property type="match status" value="1"/>
</dbReference>
<accession>A0A7W5FUT5</accession>
<reference evidence="4 5" key="1">
    <citation type="submission" date="2020-08" db="EMBL/GenBank/DDBJ databases">
        <title>Genomic Encyclopedia of Type Strains, Phase III (KMG-III): the genomes of soil and plant-associated and newly described type strains.</title>
        <authorList>
            <person name="Whitman W."/>
        </authorList>
    </citation>
    <scope>NUCLEOTIDE SEQUENCE [LARGE SCALE GENOMIC DNA]</scope>
    <source>
        <strain evidence="4 5">CECT 8897</strain>
    </source>
</reference>
<dbReference type="SUPFAM" id="SSF52172">
    <property type="entry name" value="CheY-like"/>
    <property type="match status" value="1"/>
</dbReference>
<evidence type="ECO:0000256" key="1">
    <source>
        <dbReference type="ARBA" id="ARBA00022553"/>
    </source>
</evidence>
<evidence type="ECO:0000313" key="5">
    <source>
        <dbReference type="Proteomes" id="UP000541535"/>
    </source>
</evidence>
<feature type="domain" description="Response regulatory" evidence="3">
    <location>
        <begin position="7"/>
        <end position="121"/>
    </location>
</feature>
<keyword evidence="1 2" id="KW-0597">Phosphoprotein</keyword>
<proteinExistence type="predicted"/>
<dbReference type="SMART" id="SM00448">
    <property type="entry name" value="REC"/>
    <property type="match status" value="1"/>
</dbReference>
<dbReference type="EMBL" id="JACHXD010000006">
    <property type="protein sequence ID" value="MBB3119513.1"/>
    <property type="molecule type" value="Genomic_DNA"/>
</dbReference>
<evidence type="ECO:0000259" key="3">
    <source>
        <dbReference type="PROSITE" id="PS50110"/>
    </source>
</evidence>